<organism evidence="1 2">
    <name type="scientific">Rosa chinensis</name>
    <name type="common">China rose</name>
    <dbReference type="NCBI Taxonomy" id="74649"/>
    <lineage>
        <taxon>Eukaryota</taxon>
        <taxon>Viridiplantae</taxon>
        <taxon>Streptophyta</taxon>
        <taxon>Embryophyta</taxon>
        <taxon>Tracheophyta</taxon>
        <taxon>Spermatophyta</taxon>
        <taxon>Magnoliopsida</taxon>
        <taxon>eudicotyledons</taxon>
        <taxon>Gunneridae</taxon>
        <taxon>Pentapetalae</taxon>
        <taxon>rosids</taxon>
        <taxon>fabids</taxon>
        <taxon>Rosales</taxon>
        <taxon>Rosaceae</taxon>
        <taxon>Rosoideae</taxon>
        <taxon>Rosoideae incertae sedis</taxon>
        <taxon>Rosa</taxon>
    </lineage>
</organism>
<evidence type="ECO:0000313" key="2">
    <source>
        <dbReference type="Proteomes" id="UP000238479"/>
    </source>
</evidence>
<evidence type="ECO:0000313" key="1">
    <source>
        <dbReference type="EMBL" id="PRQ39867.1"/>
    </source>
</evidence>
<dbReference type="EMBL" id="PDCK01000042">
    <property type="protein sequence ID" value="PRQ39867.1"/>
    <property type="molecule type" value="Genomic_DNA"/>
</dbReference>
<name>A0A2P6R0A3_ROSCH</name>
<keyword evidence="2" id="KW-1185">Reference proteome</keyword>
<gene>
    <name evidence="1" type="ORF">RchiOBHm_Chr4g0429901</name>
</gene>
<protein>
    <submittedName>
        <fullName evidence="1">Uncharacterized protein</fullName>
    </submittedName>
</protein>
<reference evidence="1 2" key="1">
    <citation type="journal article" date="2018" name="Nat. Genet.">
        <title>The Rosa genome provides new insights in the design of modern roses.</title>
        <authorList>
            <person name="Bendahmane M."/>
        </authorList>
    </citation>
    <scope>NUCLEOTIDE SEQUENCE [LARGE SCALE GENOMIC DNA]</scope>
    <source>
        <strain evidence="2">cv. Old Blush</strain>
    </source>
</reference>
<dbReference type="Gramene" id="PRQ39867">
    <property type="protein sequence ID" value="PRQ39867"/>
    <property type="gene ID" value="RchiOBHm_Chr4g0429901"/>
</dbReference>
<dbReference type="Proteomes" id="UP000238479">
    <property type="component" value="Chromosome 4"/>
</dbReference>
<proteinExistence type="predicted"/>
<accession>A0A2P6R0A3</accession>
<sequence length="81" mass="9391">MYEFDSEYSILSALPASHCYLQYQLEQRPFSGEGFQQCICSGLGVYNALQKKYLETLLFCVCEVVEARTNDRNTHVRLNEK</sequence>
<dbReference type="AlphaFoldDB" id="A0A2P6R0A3"/>
<comment type="caution">
    <text evidence="1">The sequence shown here is derived from an EMBL/GenBank/DDBJ whole genome shotgun (WGS) entry which is preliminary data.</text>
</comment>